<dbReference type="PANTHER" id="PTHR46060:SF2">
    <property type="entry name" value="HISTONE-LYSINE N-METHYLTRANSFERASE SETMAR"/>
    <property type="match status" value="1"/>
</dbReference>
<dbReference type="GO" id="GO:0044774">
    <property type="term" value="P:mitotic DNA integrity checkpoint signaling"/>
    <property type="evidence" value="ECO:0007669"/>
    <property type="project" value="TreeGrafter"/>
</dbReference>
<dbReference type="GO" id="GO:0005634">
    <property type="term" value="C:nucleus"/>
    <property type="evidence" value="ECO:0007669"/>
    <property type="project" value="TreeGrafter"/>
</dbReference>
<dbReference type="GO" id="GO:0003690">
    <property type="term" value="F:double-stranded DNA binding"/>
    <property type="evidence" value="ECO:0007669"/>
    <property type="project" value="TreeGrafter"/>
</dbReference>
<dbReference type="GO" id="GO:0000014">
    <property type="term" value="F:single-stranded DNA endodeoxyribonuclease activity"/>
    <property type="evidence" value="ECO:0007669"/>
    <property type="project" value="TreeGrafter"/>
</dbReference>
<dbReference type="PANTHER" id="PTHR46060">
    <property type="entry name" value="MARINER MOS1 TRANSPOSASE-LIKE PROTEIN"/>
    <property type="match status" value="1"/>
</dbReference>
<dbReference type="GO" id="GO:0000729">
    <property type="term" value="P:DNA double-strand break processing"/>
    <property type="evidence" value="ECO:0007669"/>
    <property type="project" value="TreeGrafter"/>
</dbReference>
<gene>
    <name evidence="1" type="ORF">M513_10590</name>
</gene>
<dbReference type="GO" id="GO:0006303">
    <property type="term" value="P:double-strand break repair via nonhomologous end joining"/>
    <property type="evidence" value="ECO:0007669"/>
    <property type="project" value="TreeGrafter"/>
</dbReference>
<keyword evidence="2" id="KW-1185">Reference proteome</keyword>
<evidence type="ECO:0008006" key="3">
    <source>
        <dbReference type="Google" id="ProtNLM"/>
    </source>
</evidence>
<dbReference type="Gene3D" id="3.30.420.10">
    <property type="entry name" value="Ribonuclease H-like superfamily/Ribonuclease H"/>
    <property type="match status" value="1"/>
</dbReference>
<accession>A0A085LU67</accession>
<name>A0A085LU67_9BILA</name>
<dbReference type="GO" id="GO:0035861">
    <property type="term" value="C:site of double-strand break"/>
    <property type="evidence" value="ECO:0007669"/>
    <property type="project" value="TreeGrafter"/>
</dbReference>
<protein>
    <recommendedName>
        <fullName evidence="3">Transposase</fullName>
    </recommendedName>
</protein>
<dbReference type="GO" id="GO:0000793">
    <property type="term" value="C:condensed chromosome"/>
    <property type="evidence" value="ECO:0007669"/>
    <property type="project" value="TreeGrafter"/>
</dbReference>
<evidence type="ECO:0000313" key="2">
    <source>
        <dbReference type="Proteomes" id="UP000030764"/>
    </source>
</evidence>
<proteinExistence type="predicted"/>
<reference evidence="1 2" key="1">
    <citation type="journal article" date="2014" name="Nat. Genet.">
        <title>Genome and transcriptome of the porcine whipworm Trichuris suis.</title>
        <authorList>
            <person name="Jex A.R."/>
            <person name="Nejsum P."/>
            <person name="Schwarz E.M."/>
            <person name="Hu L."/>
            <person name="Young N.D."/>
            <person name="Hall R.S."/>
            <person name="Korhonen P.K."/>
            <person name="Liao S."/>
            <person name="Thamsborg S."/>
            <person name="Xia J."/>
            <person name="Xu P."/>
            <person name="Wang S."/>
            <person name="Scheerlinck J.P."/>
            <person name="Hofmann A."/>
            <person name="Sternberg P.W."/>
            <person name="Wang J."/>
            <person name="Gasser R.B."/>
        </authorList>
    </citation>
    <scope>NUCLEOTIDE SEQUENCE [LARGE SCALE GENOMIC DNA]</scope>
    <source>
        <strain evidence="1">DCEP-RM93M</strain>
    </source>
</reference>
<evidence type="ECO:0000313" key="1">
    <source>
        <dbReference type="EMBL" id="KFD48513.1"/>
    </source>
</evidence>
<dbReference type="InterPro" id="IPR036388">
    <property type="entry name" value="WH-like_DNA-bd_sf"/>
</dbReference>
<dbReference type="Pfam" id="PF01359">
    <property type="entry name" value="Transposase_1"/>
    <property type="match status" value="1"/>
</dbReference>
<dbReference type="GO" id="GO:0044547">
    <property type="term" value="F:DNA topoisomerase binding"/>
    <property type="evidence" value="ECO:0007669"/>
    <property type="project" value="TreeGrafter"/>
</dbReference>
<dbReference type="Gene3D" id="1.10.10.10">
    <property type="entry name" value="Winged helix-like DNA-binding domain superfamily/Winged helix DNA-binding domain"/>
    <property type="match status" value="1"/>
</dbReference>
<dbReference type="AlphaFoldDB" id="A0A085LU67"/>
<dbReference type="Proteomes" id="UP000030764">
    <property type="component" value="Unassembled WGS sequence"/>
</dbReference>
<dbReference type="InterPro" id="IPR036397">
    <property type="entry name" value="RNaseH_sf"/>
</dbReference>
<sequence>LSDSARSERPSDFDEEKLNALVHENPRQSTRELAEKIGCSHMTVNRHLLSVGNLQKMGSWVPGQLSRDNKIQRVSVAGSLLARYRQAVAQRRPFFNQIITGDEKWCLYVNMKQRKEWLSPGKDPTPRAKPKLHERKIMPSVWWDCEGVIDFELLPKNQTITATIYVEQLRRLASAVQQKRQKKQHAIMLQHDNAGPHTAIITKSAIQELVWEVLHHPGYSPGLAPSDYHLFHSLAVNLRGVSFNNDENLQKWLSDFFSSKPPHFYRLGIEQLASRWEEVVNSEGEYIVG</sequence>
<dbReference type="GO" id="GO:0042800">
    <property type="term" value="F:histone H3K4 methyltransferase activity"/>
    <property type="evidence" value="ECO:0007669"/>
    <property type="project" value="TreeGrafter"/>
</dbReference>
<feature type="non-terminal residue" evidence="1">
    <location>
        <position position="1"/>
    </location>
</feature>
<dbReference type="GO" id="GO:0015074">
    <property type="term" value="P:DNA integration"/>
    <property type="evidence" value="ECO:0007669"/>
    <property type="project" value="TreeGrafter"/>
</dbReference>
<organism evidence="1 2">
    <name type="scientific">Trichuris suis</name>
    <name type="common">pig whipworm</name>
    <dbReference type="NCBI Taxonomy" id="68888"/>
    <lineage>
        <taxon>Eukaryota</taxon>
        <taxon>Metazoa</taxon>
        <taxon>Ecdysozoa</taxon>
        <taxon>Nematoda</taxon>
        <taxon>Enoplea</taxon>
        <taxon>Dorylaimia</taxon>
        <taxon>Trichinellida</taxon>
        <taxon>Trichuridae</taxon>
        <taxon>Trichuris</taxon>
    </lineage>
</organism>
<dbReference type="InterPro" id="IPR001888">
    <property type="entry name" value="Transposase_1"/>
</dbReference>
<dbReference type="EMBL" id="KL363291">
    <property type="protein sequence ID" value="KFD48513.1"/>
    <property type="molecule type" value="Genomic_DNA"/>
</dbReference>
<dbReference type="GO" id="GO:0031297">
    <property type="term" value="P:replication fork processing"/>
    <property type="evidence" value="ECO:0007669"/>
    <property type="project" value="TreeGrafter"/>
</dbReference>
<dbReference type="GO" id="GO:0046975">
    <property type="term" value="F:histone H3K36 methyltransferase activity"/>
    <property type="evidence" value="ECO:0007669"/>
    <property type="project" value="TreeGrafter"/>
</dbReference>
<dbReference type="GO" id="GO:0003697">
    <property type="term" value="F:single-stranded DNA binding"/>
    <property type="evidence" value="ECO:0007669"/>
    <property type="project" value="TreeGrafter"/>
</dbReference>
<dbReference type="InterPro" id="IPR052709">
    <property type="entry name" value="Transposase-MT_Hybrid"/>
</dbReference>